<evidence type="ECO:0000313" key="1">
    <source>
        <dbReference type="EMBL" id="JAH41287.1"/>
    </source>
</evidence>
<name>A0A0E9SJ87_ANGAN</name>
<organism evidence="1">
    <name type="scientific">Anguilla anguilla</name>
    <name type="common">European freshwater eel</name>
    <name type="synonym">Muraena anguilla</name>
    <dbReference type="NCBI Taxonomy" id="7936"/>
    <lineage>
        <taxon>Eukaryota</taxon>
        <taxon>Metazoa</taxon>
        <taxon>Chordata</taxon>
        <taxon>Craniata</taxon>
        <taxon>Vertebrata</taxon>
        <taxon>Euteleostomi</taxon>
        <taxon>Actinopterygii</taxon>
        <taxon>Neopterygii</taxon>
        <taxon>Teleostei</taxon>
        <taxon>Anguilliformes</taxon>
        <taxon>Anguillidae</taxon>
        <taxon>Anguilla</taxon>
    </lineage>
</organism>
<accession>A0A0E9SJ87</accession>
<sequence length="50" mass="6042">MEITAKTGQTVKLKKTFLRLFLKYEDFLYHSLDTNFQTDTRLVSHFRIDM</sequence>
<protein>
    <submittedName>
        <fullName evidence="1">Uncharacterized protein</fullName>
    </submittedName>
</protein>
<reference evidence="1" key="1">
    <citation type="submission" date="2014-11" db="EMBL/GenBank/DDBJ databases">
        <authorList>
            <person name="Amaro Gonzalez C."/>
        </authorList>
    </citation>
    <scope>NUCLEOTIDE SEQUENCE</scope>
</reference>
<dbReference type="EMBL" id="GBXM01067290">
    <property type="protein sequence ID" value="JAH41287.1"/>
    <property type="molecule type" value="Transcribed_RNA"/>
</dbReference>
<proteinExistence type="predicted"/>
<reference evidence="1" key="2">
    <citation type="journal article" date="2015" name="Fish Shellfish Immunol.">
        <title>Early steps in the European eel (Anguilla anguilla)-Vibrio vulnificus interaction in the gills: Role of the RtxA13 toxin.</title>
        <authorList>
            <person name="Callol A."/>
            <person name="Pajuelo D."/>
            <person name="Ebbesson L."/>
            <person name="Teles M."/>
            <person name="MacKenzie S."/>
            <person name="Amaro C."/>
        </authorList>
    </citation>
    <scope>NUCLEOTIDE SEQUENCE</scope>
</reference>
<dbReference type="AlphaFoldDB" id="A0A0E9SJ87"/>